<dbReference type="EMBL" id="JABSTQ010010052">
    <property type="protein sequence ID" value="KAG0423829.1"/>
    <property type="molecule type" value="Genomic_DNA"/>
</dbReference>
<comment type="caution">
    <text evidence="1">The sequence shown here is derived from an EMBL/GenBank/DDBJ whole genome shotgun (WGS) entry which is preliminary data.</text>
</comment>
<organism evidence="1 2">
    <name type="scientific">Ixodes persulcatus</name>
    <name type="common">Taiga tick</name>
    <dbReference type="NCBI Taxonomy" id="34615"/>
    <lineage>
        <taxon>Eukaryota</taxon>
        <taxon>Metazoa</taxon>
        <taxon>Ecdysozoa</taxon>
        <taxon>Arthropoda</taxon>
        <taxon>Chelicerata</taxon>
        <taxon>Arachnida</taxon>
        <taxon>Acari</taxon>
        <taxon>Parasitiformes</taxon>
        <taxon>Ixodida</taxon>
        <taxon>Ixodoidea</taxon>
        <taxon>Ixodidae</taxon>
        <taxon>Ixodinae</taxon>
        <taxon>Ixodes</taxon>
    </lineage>
</organism>
<proteinExistence type="predicted"/>
<gene>
    <name evidence="1" type="ORF">HPB47_000409</name>
</gene>
<protein>
    <submittedName>
        <fullName evidence="1">Uncharacterized protein</fullName>
    </submittedName>
</protein>
<evidence type="ECO:0000313" key="2">
    <source>
        <dbReference type="Proteomes" id="UP000805193"/>
    </source>
</evidence>
<keyword evidence="2" id="KW-1185">Reference proteome</keyword>
<name>A0AC60PRT8_IXOPE</name>
<accession>A0AC60PRT8</accession>
<evidence type="ECO:0000313" key="1">
    <source>
        <dbReference type="EMBL" id="KAG0423829.1"/>
    </source>
</evidence>
<dbReference type="Proteomes" id="UP000805193">
    <property type="component" value="Unassembled WGS sequence"/>
</dbReference>
<reference evidence="1 2" key="1">
    <citation type="journal article" date="2020" name="Cell">
        <title>Large-Scale Comparative Analyses of Tick Genomes Elucidate Their Genetic Diversity and Vector Capacities.</title>
        <authorList>
            <consortium name="Tick Genome and Microbiome Consortium (TIGMIC)"/>
            <person name="Jia N."/>
            <person name="Wang J."/>
            <person name="Shi W."/>
            <person name="Du L."/>
            <person name="Sun Y."/>
            <person name="Zhan W."/>
            <person name="Jiang J.F."/>
            <person name="Wang Q."/>
            <person name="Zhang B."/>
            <person name="Ji P."/>
            <person name="Bell-Sakyi L."/>
            <person name="Cui X.M."/>
            <person name="Yuan T.T."/>
            <person name="Jiang B.G."/>
            <person name="Yang W.F."/>
            <person name="Lam T.T."/>
            <person name="Chang Q.C."/>
            <person name="Ding S.J."/>
            <person name="Wang X.J."/>
            <person name="Zhu J.G."/>
            <person name="Ruan X.D."/>
            <person name="Zhao L."/>
            <person name="Wei J.T."/>
            <person name="Ye R.Z."/>
            <person name="Que T.C."/>
            <person name="Du C.H."/>
            <person name="Zhou Y.H."/>
            <person name="Cheng J.X."/>
            <person name="Dai P.F."/>
            <person name="Guo W.B."/>
            <person name="Han X.H."/>
            <person name="Huang E.J."/>
            <person name="Li L.F."/>
            <person name="Wei W."/>
            <person name="Gao Y.C."/>
            <person name="Liu J.Z."/>
            <person name="Shao H.Z."/>
            <person name="Wang X."/>
            <person name="Wang C.C."/>
            <person name="Yang T.C."/>
            <person name="Huo Q.B."/>
            <person name="Li W."/>
            <person name="Chen H.Y."/>
            <person name="Chen S.E."/>
            <person name="Zhou L.G."/>
            <person name="Ni X.B."/>
            <person name="Tian J.H."/>
            <person name="Sheng Y."/>
            <person name="Liu T."/>
            <person name="Pan Y.S."/>
            <person name="Xia L.Y."/>
            <person name="Li J."/>
            <person name="Zhao F."/>
            <person name="Cao W.C."/>
        </authorList>
    </citation>
    <scope>NUCLEOTIDE SEQUENCE [LARGE SCALE GENOMIC DNA]</scope>
    <source>
        <strain evidence="1">Iper-2018</strain>
    </source>
</reference>
<sequence>MPKKLVANLSAWWLAQLKSHPHAHADTDTQLVQRLPREPSSPKLPHEPPVGASACFGRREPGARAALVIVGPNAKVGNGVLAGGATAAAKKQQTTEKRP</sequence>